<dbReference type="EMBL" id="JAUSUR010000005">
    <property type="protein sequence ID" value="MDQ0361892.1"/>
    <property type="molecule type" value="Genomic_DNA"/>
</dbReference>
<evidence type="ECO:0000313" key="3">
    <source>
        <dbReference type="Proteomes" id="UP001230220"/>
    </source>
</evidence>
<organism evidence="2 3">
    <name type="scientific">Breznakia pachnodae</name>
    <dbReference type="NCBI Taxonomy" id="265178"/>
    <lineage>
        <taxon>Bacteria</taxon>
        <taxon>Bacillati</taxon>
        <taxon>Bacillota</taxon>
        <taxon>Erysipelotrichia</taxon>
        <taxon>Erysipelotrichales</taxon>
        <taxon>Erysipelotrichaceae</taxon>
        <taxon>Breznakia</taxon>
    </lineage>
</organism>
<feature type="domain" description="SHS2" evidence="1">
    <location>
        <begin position="7"/>
        <end position="194"/>
    </location>
</feature>
<dbReference type="SUPFAM" id="SSF53067">
    <property type="entry name" value="Actin-like ATPase domain"/>
    <property type="match status" value="2"/>
</dbReference>
<dbReference type="InterPro" id="IPR043129">
    <property type="entry name" value="ATPase_NBD"/>
</dbReference>
<sequence>MQAKQYYASIELAEDELRLIVGEFYMSRFNILKAERVKTSGIENKKIIDQDNVTSAIVKALDDIEKALGFRIKSIILCIPSVDVKCIKRRVNIPIEEGSKRIRLAHARLGVEKAIDTFQMPGYEFVNIGSIKYTNGGISSRTIPLDEQADVLTMDVDFICVNQKTVYSYVTCIESAGIVVQDICLENYAIAEESAIIESSMNNYVVLLNLEKSETGFALFYKGRLLGCEALNYGYSRIANAIRRKFRLSYRESMTLLKESAIYAPKDLNDSIVYIWSEKDDHRQITRKEIYEAIDEELSSWIEDVNSANEMIAENPASKMVISGSGADIVGLEILNDRFNLETNVYLPTTVGVRKGCYAATLGSIYCHKKWQELLNAQSDTVEYSATNTREMQKDEDNAFTKKLKRILLNK</sequence>
<dbReference type="RefSeq" id="WP_307409010.1">
    <property type="nucleotide sequence ID" value="NZ_JAUSUR010000005.1"/>
</dbReference>
<keyword evidence="3" id="KW-1185">Reference proteome</keyword>
<dbReference type="InterPro" id="IPR050696">
    <property type="entry name" value="FtsA/MreB"/>
</dbReference>
<evidence type="ECO:0000259" key="1">
    <source>
        <dbReference type="SMART" id="SM00842"/>
    </source>
</evidence>
<evidence type="ECO:0000313" key="2">
    <source>
        <dbReference type="EMBL" id="MDQ0361892.1"/>
    </source>
</evidence>
<keyword evidence="2" id="KW-0131">Cell cycle</keyword>
<dbReference type="GO" id="GO:0051301">
    <property type="term" value="P:cell division"/>
    <property type="evidence" value="ECO:0007669"/>
    <property type="project" value="UniProtKB-KW"/>
</dbReference>
<proteinExistence type="predicted"/>
<dbReference type="PANTHER" id="PTHR32432">
    <property type="entry name" value="CELL DIVISION PROTEIN FTSA-RELATED"/>
    <property type="match status" value="1"/>
</dbReference>
<accession>A0ABU0E4R3</accession>
<dbReference type="Gene3D" id="3.30.420.40">
    <property type="match status" value="2"/>
</dbReference>
<reference evidence="2 3" key="1">
    <citation type="submission" date="2023-07" db="EMBL/GenBank/DDBJ databases">
        <title>Genomic Encyclopedia of Type Strains, Phase IV (KMG-IV): sequencing the most valuable type-strain genomes for metagenomic binning, comparative biology and taxonomic classification.</title>
        <authorList>
            <person name="Goeker M."/>
        </authorList>
    </citation>
    <scope>NUCLEOTIDE SEQUENCE [LARGE SCALE GENOMIC DNA]</scope>
    <source>
        <strain evidence="2 3">DSM 16784</strain>
    </source>
</reference>
<dbReference type="Gene3D" id="3.30.1490.300">
    <property type="match status" value="1"/>
</dbReference>
<keyword evidence="2" id="KW-0132">Cell division</keyword>
<dbReference type="Proteomes" id="UP001230220">
    <property type="component" value="Unassembled WGS sequence"/>
</dbReference>
<protein>
    <submittedName>
        <fullName evidence="2">Cell division protein FtsA</fullName>
    </submittedName>
</protein>
<dbReference type="InterPro" id="IPR003494">
    <property type="entry name" value="SHS2_FtsA"/>
</dbReference>
<name>A0ABU0E4R3_9FIRM</name>
<comment type="caution">
    <text evidence="2">The sequence shown here is derived from an EMBL/GenBank/DDBJ whole genome shotgun (WGS) entry which is preliminary data.</text>
</comment>
<gene>
    <name evidence="2" type="ORF">J2S15_002645</name>
</gene>
<dbReference type="SMART" id="SM00842">
    <property type="entry name" value="FtsA"/>
    <property type="match status" value="1"/>
</dbReference>